<feature type="compositionally biased region" description="Polar residues" evidence="2">
    <location>
        <begin position="1"/>
        <end position="16"/>
    </location>
</feature>
<dbReference type="Proteomes" id="UP000307510">
    <property type="component" value="Unassembled WGS sequence"/>
</dbReference>
<name>A0A5R8ZUC0_PSENT</name>
<comment type="caution">
    <text evidence="4">The sequence shown here is derived from an EMBL/GenBank/DDBJ whole genome shotgun (WGS) entry which is preliminary data.</text>
</comment>
<reference evidence="4 5" key="1">
    <citation type="submission" date="2019-05" db="EMBL/GenBank/DDBJ databases">
        <authorList>
            <person name="Moore K."/>
            <person name="O'Neill P."/>
            <person name="Farbos A."/>
            <person name="Studholme D.J."/>
        </authorList>
    </citation>
    <scope>NUCLEOTIDE SEQUENCE [LARGE SCALE GENOMIC DNA]</scope>
    <source>
        <strain evidence="4 5">DSM 9128</strain>
    </source>
</reference>
<dbReference type="EMBL" id="VASG01000009">
    <property type="protein sequence ID" value="TLP70033.1"/>
    <property type="molecule type" value="Genomic_DNA"/>
</dbReference>
<accession>A0A5R8ZUC0</accession>
<organism evidence="4 5">
    <name type="scientific">Pseudomonas nitroreducens</name>
    <dbReference type="NCBI Taxonomy" id="46680"/>
    <lineage>
        <taxon>Bacteria</taxon>
        <taxon>Pseudomonadati</taxon>
        <taxon>Pseudomonadota</taxon>
        <taxon>Gammaproteobacteria</taxon>
        <taxon>Pseudomonadales</taxon>
        <taxon>Pseudomonadaceae</taxon>
        <taxon>Pseudomonas</taxon>
    </lineage>
</organism>
<keyword evidence="1" id="KW-0479">Metal-binding</keyword>
<dbReference type="SUPFAM" id="SSF54593">
    <property type="entry name" value="Glyoxalase/Bleomycin resistance protein/Dihydroxybiphenyl dioxygenase"/>
    <property type="match status" value="1"/>
</dbReference>
<dbReference type="Gene3D" id="3.10.180.10">
    <property type="entry name" value="2,3-Dihydroxybiphenyl 1,2-Dioxygenase, domain 1"/>
    <property type="match status" value="2"/>
</dbReference>
<dbReference type="PANTHER" id="PTHR43048">
    <property type="entry name" value="METHYLMALONYL-COA EPIMERASE"/>
    <property type="match status" value="1"/>
</dbReference>
<dbReference type="GO" id="GO:0004493">
    <property type="term" value="F:methylmalonyl-CoA epimerase activity"/>
    <property type="evidence" value="ECO:0007669"/>
    <property type="project" value="TreeGrafter"/>
</dbReference>
<evidence type="ECO:0000259" key="3">
    <source>
        <dbReference type="PROSITE" id="PS51819"/>
    </source>
</evidence>
<sequence>MSRQPPSASQTANLATPQPARHPQPTVKARALAHLIFERPDLEQAERFLGDFGLTLARRDADCLYLRGTGPAPYCYRVERAAQARFVGFGLTVETREDLQRLARLPGASPLEKLNTPGGGESVSLRDPSGFVVEAIHGQQPASELAHRPALPLNQVDEAPRINATQRPPVAPPDIIKLGHVVLEVADYQATCAWYTEHFGFIPSDVQVLPDGSPAVSFMRLDLGDTPADHHTLALAQGFMAAYSHSAYEVVDADAVGMGQRVLRERGWKHAWGMGRHILGSQIFDYWQDPWGDKHEHYCDGDLFTAERPTGLHGVSPEAMSQWGQRMPKSFTKPAMNLQKLRILLHNLRHSPDLTLRKLITLARMFG</sequence>
<dbReference type="Pfam" id="PF00903">
    <property type="entry name" value="Glyoxalase"/>
    <property type="match status" value="1"/>
</dbReference>
<dbReference type="PROSITE" id="PS51819">
    <property type="entry name" value="VOC"/>
    <property type="match status" value="2"/>
</dbReference>
<dbReference type="AlphaFoldDB" id="A0A5R8ZUC0"/>
<protein>
    <submittedName>
        <fullName evidence="4">Glyoxalase</fullName>
    </submittedName>
</protein>
<evidence type="ECO:0000256" key="2">
    <source>
        <dbReference type="SAM" id="MobiDB-lite"/>
    </source>
</evidence>
<dbReference type="GO" id="GO:0046491">
    <property type="term" value="P:L-methylmalonyl-CoA metabolic process"/>
    <property type="evidence" value="ECO:0007669"/>
    <property type="project" value="TreeGrafter"/>
</dbReference>
<dbReference type="InterPro" id="IPR037523">
    <property type="entry name" value="VOC_core"/>
</dbReference>
<reference evidence="5" key="2">
    <citation type="submission" date="2019-06" db="EMBL/GenBank/DDBJ databases">
        <title>AzeR, a transcriptional regulator that responds to azelaic acid in Pseudomonas nitroreducens.</title>
        <authorList>
            <person name="Bez C."/>
            <person name="Javvadi S.G."/>
            <person name="Bertani I."/>
            <person name="Devescovi G."/>
            <person name="Studholme D.J."/>
            <person name="Geller A."/>
            <person name="Levy A."/>
            <person name="Venturi V."/>
        </authorList>
    </citation>
    <scope>NUCLEOTIDE SEQUENCE [LARGE SCALE GENOMIC DNA]</scope>
    <source>
        <strain evidence="5">DSM 9128</strain>
    </source>
</reference>
<feature type="domain" description="VOC" evidence="3">
    <location>
        <begin position="31"/>
        <end position="138"/>
    </location>
</feature>
<dbReference type="CDD" id="cd07257">
    <property type="entry name" value="THT_oxygenase_C"/>
    <property type="match status" value="1"/>
</dbReference>
<dbReference type="GO" id="GO:0046872">
    <property type="term" value="F:metal ion binding"/>
    <property type="evidence" value="ECO:0007669"/>
    <property type="project" value="UniProtKB-KW"/>
</dbReference>
<feature type="domain" description="VOC" evidence="3">
    <location>
        <begin position="177"/>
        <end position="300"/>
    </location>
</feature>
<proteinExistence type="predicted"/>
<evidence type="ECO:0000313" key="4">
    <source>
        <dbReference type="EMBL" id="TLP70033.1"/>
    </source>
</evidence>
<dbReference type="RefSeq" id="WP_138216616.1">
    <property type="nucleotide sequence ID" value="NZ_VASG01000009.1"/>
</dbReference>
<gene>
    <name evidence="4" type="ORF">FEA48_27405</name>
</gene>
<evidence type="ECO:0000256" key="1">
    <source>
        <dbReference type="ARBA" id="ARBA00022723"/>
    </source>
</evidence>
<dbReference type="CDD" id="cd07267">
    <property type="entry name" value="THT_Oxygenase_N"/>
    <property type="match status" value="1"/>
</dbReference>
<dbReference type="InterPro" id="IPR029068">
    <property type="entry name" value="Glyas_Bleomycin-R_OHBP_Dase"/>
</dbReference>
<dbReference type="InterPro" id="IPR004360">
    <property type="entry name" value="Glyas_Fos-R_dOase_dom"/>
</dbReference>
<dbReference type="InterPro" id="IPR051785">
    <property type="entry name" value="MMCE/EMCE_epimerase"/>
</dbReference>
<feature type="region of interest" description="Disordered" evidence="2">
    <location>
        <begin position="1"/>
        <end position="24"/>
    </location>
</feature>
<dbReference type="PANTHER" id="PTHR43048:SF3">
    <property type="entry name" value="METHYLMALONYL-COA EPIMERASE, MITOCHONDRIAL"/>
    <property type="match status" value="1"/>
</dbReference>
<evidence type="ECO:0000313" key="5">
    <source>
        <dbReference type="Proteomes" id="UP000307510"/>
    </source>
</evidence>